<dbReference type="Proteomes" id="UP000326961">
    <property type="component" value="Chromosome"/>
</dbReference>
<gene>
    <name evidence="8" type="ORF">D4A35_14440</name>
    <name evidence="7" type="ORF">HF875_00980</name>
</gene>
<dbReference type="Proteomes" id="UP000573963">
    <property type="component" value="Unassembled WGS sequence"/>
</dbReference>
<name>A0A5P3XI55_PARBF</name>
<dbReference type="PROSITE" id="PS00491">
    <property type="entry name" value="PROLINE_PEPTIDASE"/>
    <property type="match status" value="1"/>
</dbReference>
<evidence type="ECO:0000256" key="2">
    <source>
        <dbReference type="ARBA" id="ARBA00022723"/>
    </source>
</evidence>
<dbReference type="InterPro" id="IPR000587">
    <property type="entry name" value="Creatinase_N"/>
</dbReference>
<evidence type="ECO:0000256" key="3">
    <source>
        <dbReference type="ARBA" id="ARBA00022801"/>
    </source>
</evidence>
<sequence>MKNRVLKLRAEMERLNLDAILIEESKNKRYISGFTGTAGSIIITKEKNILFTDFRYTQQAKNQTEDFEIVEISRTNPITNFLKEMDMKRLGFEDDKMSFSTYSNYKEALSSTEMVPLKGLMLDLRAIKDEKELEVIRQASKIADNGFKYILGFIKPGMKESDVALELEFFMRKQGATGVSFDFIVASGKRSSMPHGVASDKVIELGDFVTIDFGCVYNGYCSDMTRTIVVGKANEKQKEIYNIVLEAQLKVIEAAKANMSGIELDNIARQYIIEKGYGDKFGHGLGHGIGLDVHELPNVNTLGEKLLKPNMVISDEPGIYIEDFGGVRIEDLLIITEDGCEVLNSSPKELIELEF</sequence>
<protein>
    <submittedName>
        <fullName evidence="8">Aminopeptidase P family protein</fullName>
    </submittedName>
</protein>
<dbReference type="InterPro" id="IPR001131">
    <property type="entry name" value="Peptidase_M24B_aminopep-P_CS"/>
</dbReference>
<dbReference type="GO" id="GO:0004177">
    <property type="term" value="F:aminopeptidase activity"/>
    <property type="evidence" value="ECO:0007669"/>
    <property type="project" value="UniProtKB-KW"/>
</dbReference>
<dbReference type="PANTHER" id="PTHR46112">
    <property type="entry name" value="AMINOPEPTIDASE"/>
    <property type="match status" value="1"/>
</dbReference>
<feature type="domain" description="Creatinase N-terminal" evidence="6">
    <location>
        <begin position="4"/>
        <end position="127"/>
    </location>
</feature>
<dbReference type="RefSeq" id="WP_021429732.1">
    <property type="nucleotide sequence ID" value="NZ_CABIWO010000001.1"/>
</dbReference>
<organism evidence="8 9">
    <name type="scientific">Paraclostridium bifermentans</name>
    <name type="common">Clostridium bifermentans</name>
    <dbReference type="NCBI Taxonomy" id="1490"/>
    <lineage>
        <taxon>Bacteria</taxon>
        <taxon>Bacillati</taxon>
        <taxon>Bacillota</taxon>
        <taxon>Clostridia</taxon>
        <taxon>Peptostreptococcales</taxon>
        <taxon>Peptostreptococcaceae</taxon>
        <taxon>Paraclostridium</taxon>
    </lineage>
</organism>
<evidence type="ECO:0000313" key="7">
    <source>
        <dbReference type="EMBL" id="NME08068.1"/>
    </source>
</evidence>
<dbReference type="Gene3D" id="3.40.350.10">
    <property type="entry name" value="Creatinase/prolidase N-terminal domain"/>
    <property type="match status" value="1"/>
</dbReference>
<dbReference type="CDD" id="cd01092">
    <property type="entry name" value="APP-like"/>
    <property type="match status" value="1"/>
</dbReference>
<reference evidence="8 9" key="1">
    <citation type="submission" date="2018-09" db="EMBL/GenBank/DDBJ databases">
        <title>A clostridial neurotoxin that targets Anopheles mosquitoes.</title>
        <authorList>
            <person name="Contreras E."/>
            <person name="Masuyer G."/>
            <person name="Qureshi N."/>
            <person name="Chawla S."/>
            <person name="Lim H.L."/>
            <person name="Chen J."/>
            <person name="Stenmark P."/>
            <person name="Gill S."/>
        </authorList>
    </citation>
    <scope>NUCLEOTIDE SEQUENCE [LARGE SCALE GENOMIC DNA]</scope>
    <source>
        <strain evidence="8 9">Cbm</strain>
    </source>
</reference>
<accession>A0A5P3XI55</accession>
<dbReference type="PANTHER" id="PTHR46112:SF3">
    <property type="entry name" value="AMINOPEPTIDASE YPDF"/>
    <property type="match status" value="1"/>
</dbReference>
<evidence type="ECO:0000313" key="9">
    <source>
        <dbReference type="Proteomes" id="UP000326961"/>
    </source>
</evidence>
<dbReference type="FunFam" id="3.90.230.10:FF:000014">
    <property type="entry name" value="Aminopeptidase P family protein"/>
    <property type="match status" value="1"/>
</dbReference>
<keyword evidence="3" id="KW-0378">Hydrolase</keyword>
<keyword evidence="8" id="KW-0031">Aminopeptidase</keyword>
<evidence type="ECO:0000313" key="8">
    <source>
        <dbReference type="EMBL" id="QEZ70027.1"/>
    </source>
</evidence>
<dbReference type="InterPro" id="IPR029149">
    <property type="entry name" value="Creatin/AminoP/Spt16_N"/>
</dbReference>
<feature type="domain" description="Peptidase M24" evidence="5">
    <location>
        <begin position="135"/>
        <end position="337"/>
    </location>
</feature>
<evidence type="ECO:0000256" key="1">
    <source>
        <dbReference type="ARBA" id="ARBA00008766"/>
    </source>
</evidence>
<dbReference type="EMBL" id="CP032452">
    <property type="protein sequence ID" value="QEZ70027.1"/>
    <property type="molecule type" value="Genomic_DNA"/>
</dbReference>
<dbReference type="Pfam" id="PF00557">
    <property type="entry name" value="Peptidase_M24"/>
    <property type="match status" value="1"/>
</dbReference>
<dbReference type="InterPro" id="IPR000994">
    <property type="entry name" value="Pept_M24"/>
</dbReference>
<comment type="similarity">
    <text evidence="1 4">Belongs to the peptidase M24B family.</text>
</comment>
<dbReference type="GO" id="GO:0046872">
    <property type="term" value="F:metal ion binding"/>
    <property type="evidence" value="ECO:0007669"/>
    <property type="project" value="UniProtKB-KW"/>
</dbReference>
<dbReference type="SUPFAM" id="SSF55920">
    <property type="entry name" value="Creatinase/aminopeptidase"/>
    <property type="match status" value="1"/>
</dbReference>
<dbReference type="Pfam" id="PF01321">
    <property type="entry name" value="Creatinase_N"/>
    <property type="match status" value="1"/>
</dbReference>
<dbReference type="Gene3D" id="3.90.230.10">
    <property type="entry name" value="Creatinase/methionine aminopeptidase superfamily"/>
    <property type="match status" value="1"/>
</dbReference>
<dbReference type="InterPro" id="IPR050659">
    <property type="entry name" value="Peptidase_M24B"/>
</dbReference>
<reference evidence="7 10" key="2">
    <citation type="submission" date="2020-04" db="EMBL/GenBank/DDBJ databases">
        <authorList>
            <person name="Hitch T.C.A."/>
            <person name="Wylensek D."/>
            <person name="Clavel T."/>
        </authorList>
    </citation>
    <scope>NUCLEOTIDE SEQUENCE [LARGE SCALE GENOMIC DNA]</scope>
    <source>
        <strain evidence="7 10">Med78_4-601-WT-2</strain>
    </source>
</reference>
<evidence type="ECO:0000259" key="6">
    <source>
        <dbReference type="Pfam" id="PF01321"/>
    </source>
</evidence>
<evidence type="ECO:0000256" key="4">
    <source>
        <dbReference type="RuleBase" id="RU000590"/>
    </source>
</evidence>
<dbReference type="EMBL" id="JABAFD010000001">
    <property type="protein sequence ID" value="NME08068.1"/>
    <property type="molecule type" value="Genomic_DNA"/>
</dbReference>
<dbReference type="AlphaFoldDB" id="A0A5P3XI55"/>
<keyword evidence="2 4" id="KW-0479">Metal-binding</keyword>
<evidence type="ECO:0000259" key="5">
    <source>
        <dbReference type="Pfam" id="PF00557"/>
    </source>
</evidence>
<evidence type="ECO:0000313" key="10">
    <source>
        <dbReference type="Proteomes" id="UP000573963"/>
    </source>
</evidence>
<dbReference type="InterPro" id="IPR036005">
    <property type="entry name" value="Creatinase/aminopeptidase-like"/>
</dbReference>
<keyword evidence="8" id="KW-0645">Protease</keyword>
<proteinExistence type="inferred from homology"/>